<evidence type="ECO:0000256" key="4">
    <source>
        <dbReference type="ARBA" id="ARBA00022692"/>
    </source>
</evidence>
<keyword evidence="3" id="KW-1003">Cell membrane</keyword>
<dbReference type="InterPro" id="IPR020846">
    <property type="entry name" value="MFS_dom"/>
</dbReference>
<feature type="transmembrane region" description="Helical" evidence="7">
    <location>
        <begin position="139"/>
        <end position="163"/>
    </location>
</feature>
<feature type="transmembrane region" description="Helical" evidence="7">
    <location>
        <begin position="96"/>
        <end position="118"/>
    </location>
</feature>
<dbReference type="InterPro" id="IPR050382">
    <property type="entry name" value="MFS_Na/Anion_cotransporter"/>
</dbReference>
<feature type="transmembrane region" description="Helical" evidence="7">
    <location>
        <begin position="216"/>
        <end position="237"/>
    </location>
</feature>
<dbReference type="GO" id="GO:0005886">
    <property type="term" value="C:plasma membrane"/>
    <property type="evidence" value="ECO:0007669"/>
    <property type="project" value="UniProtKB-SubCell"/>
</dbReference>
<evidence type="ECO:0000256" key="3">
    <source>
        <dbReference type="ARBA" id="ARBA00022475"/>
    </source>
</evidence>
<gene>
    <name evidence="9" type="ORF">BS1321_01000</name>
</gene>
<dbReference type="PANTHER" id="PTHR11662">
    <property type="entry name" value="SOLUTE CARRIER FAMILY 17"/>
    <property type="match status" value="1"/>
</dbReference>
<evidence type="ECO:0000256" key="2">
    <source>
        <dbReference type="ARBA" id="ARBA00022448"/>
    </source>
</evidence>
<dbReference type="Gene3D" id="1.20.1250.20">
    <property type="entry name" value="MFS general substrate transporter like domains"/>
    <property type="match status" value="2"/>
</dbReference>
<evidence type="ECO:0000256" key="6">
    <source>
        <dbReference type="ARBA" id="ARBA00023136"/>
    </source>
</evidence>
<dbReference type="SUPFAM" id="SSF103473">
    <property type="entry name" value="MFS general substrate transporter"/>
    <property type="match status" value="1"/>
</dbReference>
<organism evidence="9 10">
    <name type="scientific">Peribacillus simplex NBRC 15720 = DSM 1321</name>
    <dbReference type="NCBI Taxonomy" id="1349754"/>
    <lineage>
        <taxon>Bacteria</taxon>
        <taxon>Bacillati</taxon>
        <taxon>Bacillota</taxon>
        <taxon>Bacilli</taxon>
        <taxon>Bacillales</taxon>
        <taxon>Bacillaceae</taxon>
        <taxon>Peribacillus</taxon>
    </lineage>
</organism>
<feature type="transmembrane region" description="Helical" evidence="7">
    <location>
        <begin position="42"/>
        <end position="62"/>
    </location>
</feature>
<keyword evidence="5 7" id="KW-1133">Transmembrane helix</keyword>
<dbReference type="PROSITE" id="PS50850">
    <property type="entry name" value="MFS"/>
    <property type="match status" value="1"/>
</dbReference>
<keyword evidence="6 7" id="KW-0472">Membrane</keyword>
<feature type="transmembrane region" description="Helical" evidence="7">
    <location>
        <begin position="12"/>
        <end position="36"/>
    </location>
</feature>
<dbReference type="CDD" id="cd17319">
    <property type="entry name" value="MFS_ExuT_GudP_like"/>
    <property type="match status" value="1"/>
</dbReference>
<dbReference type="EMBL" id="CP017704">
    <property type="protein sequence ID" value="ASS92677.1"/>
    <property type="molecule type" value="Genomic_DNA"/>
</dbReference>
<feature type="transmembrane region" description="Helical" evidence="7">
    <location>
        <begin position="284"/>
        <end position="303"/>
    </location>
</feature>
<keyword evidence="2" id="KW-0813">Transport</keyword>
<keyword evidence="4 7" id="KW-0812">Transmembrane</keyword>
<dbReference type="GO" id="GO:0022857">
    <property type="term" value="F:transmembrane transporter activity"/>
    <property type="evidence" value="ECO:0007669"/>
    <property type="project" value="InterPro"/>
</dbReference>
<proteinExistence type="predicted"/>
<feature type="transmembrane region" description="Helical" evidence="7">
    <location>
        <begin position="309"/>
        <end position="331"/>
    </location>
</feature>
<protein>
    <recommendedName>
        <fullName evidence="8">Major facilitator superfamily (MFS) profile domain-containing protein</fullName>
    </recommendedName>
</protein>
<sequence length="412" mass="45463">MQLYASKKRKLMISGLLFVGMILSFFDRVAINVGIIPIADEFHLNTSQTGFLISIFFVSYSLMQPLGGWMTDKYGARVMVTVSLFSWSLFTVMSGFAWSFMSLLFIRFLFGLGEGPFYPASMSTIRDNFPEEERGRANSFFLSAQNIGGILGTALAASMVVAFGWRGMFTIAGILGILISFGIWFILKPQETQEVKKDKPKQKKVALKLLFKIENIWKLITFKFISNIINYGLITWMPIYLVKEKGVDLIAAGGLLAIPYIFGFLMFNVSGWLLDKHMANREKYLAAAGALLSAIFLFLMSNATSLTLIITYLTLNSVALSFFGTVLYTIIIKYSPKELTGSASGLVTFAGQIAGAVSPLALGLIISIFNDSYNAAFLFLVIIALLGTVVAVSIKNNQAQPAKEYEKTTTIV</sequence>
<feature type="transmembrane region" description="Helical" evidence="7">
    <location>
        <begin position="169"/>
        <end position="187"/>
    </location>
</feature>
<dbReference type="Proteomes" id="UP000214618">
    <property type="component" value="Chromosome"/>
</dbReference>
<dbReference type="GeneID" id="56471301"/>
<feature type="transmembrane region" description="Helical" evidence="7">
    <location>
        <begin position="74"/>
        <end position="90"/>
    </location>
</feature>
<dbReference type="InterPro" id="IPR000849">
    <property type="entry name" value="Sugar_P_transporter"/>
</dbReference>
<name>A0A223EBN5_9BACI</name>
<evidence type="ECO:0000256" key="5">
    <source>
        <dbReference type="ARBA" id="ARBA00022989"/>
    </source>
</evidence>
<evidence type="ECO:0000256" key="7">
    <source>
        <dbReference type="SAM" id="Phobius"/>
    </source>
</evidence>
<accession>A0A223EBN5</accession>
<evidence type="ECO:0000256" key="1">
    <source>
        <dbReference type="ARBA" id="ARBA00004651"/>
    </source>
</evidence>
<dbReference type="Pfam" id="PF07690">
    <property type="entry name" value="MFS_1"/>
    <property type="match status" value="1"/>
</dbReference>
<dbReference type="RefSeq" id="WP_063233498.1">
    <property type="nucleotide sequence ID" value="NZ_BCVO01000009.1"/>
</dbReference>
<dbReference type="AlphaFoldDB" id="A0A223EBN5"/>
<feature type="domain" description="Major facilitator superfamily (MFS) profile" evidence="8">
    <location>
        <begin position="13"/>
        <end position="399"/>
    </location>
</feature>
<evidence type="ECO:0000259" key="8">
    <source>
        <dbReference type="PROSITE" id="PS50850"/>
    </source>
</evidence>
<dbReference type="OrthoDB" id="9773404at2"/>
<dbReference type="InterPro" id="IPR011701">
    <property type="entry name" value="MFS"/>
</dbReference>
<dbReference type="PIRSF" id="PIRSF002808">
    <property type="entry name" value="Hexose_phosphate_transp"/>
    <property type="match status" value="1"/>
</dbReference>
<comment type="subcellular location">
    <subcellularLocation>
        <location evidence="1">Cell membrane</location>
        <topology evidence="1">Multi-pass membrane protein</topology>
    </subcellularLocation>
</comment>
<feature type="transmembrane region" description="Helical" evidence="7">
    <location>
        <begin position="375"/>
        <end position="394"/>
    </location>
</feature>
<dbReference type="PANTHER" id="PTHR11662:SF399">
    <property type="entry name" value="FI19708P1-RELATED"/>
    <property type="match status" value="1"/>
</dbReference>
<feature type="transmembrane region" description="Helical" evidence="7">
    <location>
        <begin position="343"/>
        <end position="369"/>
    </location>
</feature>
<evidence type="ECO:0000313" key="10">
    <source>
        <dbReference type="Proteomes" id="UP000214618"/>
    </source>
</evidence>
<evidence type="ECO:0000313" key="9">
    <source>
        <dbReference type="EMBL" id="ASS92677.1"/>
    </source>
</evidence>
<reference evidence="9 10" key="1">
    <citation type="submission" date="2016-10" db="EMBL/GenBank/DDBJ databases">
        <title>The whole genome sequencing and assembly of Bacillus simplex DSM 1321 strain.</title>
        <authorList>
            <person name="Park M.-K."/>
            <person name="Lee Y.-J."/>
            <person name="Yi H."/>
            <person name="Bahn Y.-S."/>
            <person name="Kim J.F."/>
            <person name="Lee D.-W."/>
        </authorList>
    </citation>
    <scope>NUCLEOTIDE SEQUENCE [LARGE SCALE GENOMIC DNA]</scope>
    <source>
        <strain evidence="9 10">DSM 1321</strain>
    </source>
</reference>
<feature type="transmembrane region" description="Helical" evidence="7">
    <location>
        <begin position="249"/>
        <end position="272"/>
    </location>
</feature>
<dbReference type="InterPro" id="IPR036259">
    <property type="entry name" value="MFS_trans_sf"/>
</dbReference>